<dbReference type="AlphaFoldDB" id="A0A4U0FEC4"/>
<organism evidence="3 4">
    <name type="scientific">Cohnella pontilimi</name>
    <dbReference type="NCBI Taxonomy" id="2564100"/>
    <lineage>
        <taxon>Bacteria</taxon>
        <taxon>Bacillati</taxon>
        <taxon>Bacillota</taxon>
        <taxon>Bacilli</taxon>
        <taxon>Bacillales</taxon>
        <taxon>Paenibacillaceae</taxon>
        <taxon>Cohnella</taxon>
    </lineage>
</organism>
<keyword evidence="4" id="KW-1185">Reference proteome</keyword>
<keyword evidence="1" id="KW-0732">Signal</keyword>
<protein>
    <recommendedName>
        <fullName evidence="2">F5/8 type C domain-containing protein</fullName>
    </recommendedName>
</protein>
<dbReference type="InterPro" id="IPR000421">
    <property type="entry name" value="FA58C"/>
</dbReference>
<comment type="caution">
    <text evidence="3">The sequence shown here is derived from an EMBL/GenBank/DDBJ whole genome shotgun (WGS) entry which is preliminary data.</text>
</comment>
<gene>
    <name evidence="3" type="ORF">E5161_07260</name>
</gene>
<dbReference type="Gene3D" id="2.60.120.260">
    <property type="entry name" value="Galactose-binding domain-like"/>
    <property type="match status" value="3"/>
</dbReference>
<dbReference type="SUPFAM" id="SSF49785">
    <property type="entry name" value="Galactose-binding domain-like"/>
    <property type="match status" value="3"/>
</dbReference>
<name>A0A4U0FEC4_9BACL</name>
<dbReference type="EMBL" id="SUPK01000003">
    <property type="protein sequence ID" value="TJY42644.1"/>
    <property type="molecule type" value="Genomic_DNA"/>
</dbReference>
<evidence type="ECO:0000256" key="1">
    <source>
        <dbReference type="SAM" id="SignalP"/>
    </source>
</evidence>
<dbReference type="Proteomes" id="UP000309673">
    <property type="component" value="Unassembled WGS sequence"/>
</dbReference>
<accession>A0A4U0FEC4</accession>
<feature type="chain" id="PRO_5038786950" description="F5/8 type C domain-containing protein" evidence="1">
    <location>
        <begin position="33"/>
        <end position="1251"/>
    </location>
</feature>
<feature type="signal peptide" evidence="1">
    <location>
        <begin position="1"/>
        <end position="32"/>
    </location>
</feature>
<dbReference type="Pfam" id="PF00754">
    <property type="entry name" value="F5_F8_type_C"/>
    <property type="match status" value="3"/>
</dbReference>
<evidence type="ECO:0000259" key="2">
    <source>
        <dbReference type="PROSITE" id="PS50022"/>
    </source>
</evidence>
<dbReference type="InterPro" id="IPR008979">
    <property type="entry name" value="Galactose-bd-like_sf"/>
</dbReference>
<dbReference type="OrthoDB" id="9765957at2"/>
<evidence type="ECO:0000313" key="3">
    <source>
        <dbReference type="EMBL" id="TJY42644.1"/>
    </source>
</evidence>
<feature type="domain" description="F5/8 type C" evidence="2">
    <location>
        <begin position="314"/>
        <end position="472"/>
    </location>
</feature>
<sequence>MRGKDRMMNRKIWIAGCMAATLLFTNAAAVSARNTNAETQWASADTGIRVKPGQEAVVKGIWPGTVQVTYSTNVSQLIEALQAADSSAQTYEVYKEKGGERFTVGSTVLMTTNVLKVTAANGTSTAEYAITVNPVGDSFVLTPVATTSGSETLLGKAVNATNNTGMSGYYGESDSHDNDANGATMWLTMDNPGNRNWIQVDFGEVYPLGKMLVWNYNQPGAADKGIKNAQVLYSADGSQWSVLGGKGVTQQFAKASGSESQRADATLDFGGLAARYVKIIPNAAFGNGNWGGAAFGLSQLRFYRYASHVTASGQNVTVLDVAAGSVNSAATPAINTVNNYGMSGASSISDTHSNKFGEMWLTAPNPGANNWIQFDLGGTYPLSAMHVWNYNAKDGKYGIKNASVQYSTDGRTWKTLGSYQFEKASGKAAQGPTDLVGGGAVEFGAAAARYVKIVPNAAAGDGNWGSEALFGLSQVRFYSAPGTIVEPARDWTSLVTRTSGWTGSDGIFTIAYNGYDAPGNADQTKTLFLFSDTFVGSVNPVSKYRNTADFTNNTLGVLTGGKPDPANMQFIWGTNENGQTSSGLFVPQTPKASPDGWYWLQDGLYLNDNIYISGMNVAPDPTQPPGWQFKVVGVTMIKVPLRNGQLDLADHSQVDTSLLYHTEFQWGTKPDGSPNILSQENQFGAGFMANTAEAGAPAPDGYIYIYGYQTVFGVRGLLVARVLPEDFEDESKWKFYGNSGWTSDISQAKIISDGSVDVSPELSVTPIIGGPNDGKYRLVYSTGLFSADHGLVKESISDTPFGPFGPATTLYYAPEDKSSASETYIYNAKAHPNISKPGELLITYNVNSTQDGGNVHYNNGEMYHPRFLNMRQIYTGKDTGIGVKAGKDRVITQIADGEIHVAYGTTVDGAIAAIRSADGSAQTYEAYAATGGSKLTDGTAVLAAGNVLTVTSADGTATASYTIQVNADLSDHTGIGVTAGAGVTGFDSGMIHVDAGTTVAAVTAAVYSSDGSAQTYEVYASSGGTLLTGTTPVEDGNVLKVTAEDRRTSREYVIAVNGGFIEGVTATAGSEESAFGMTASQVMNGSGMSGPSGKNNTHNNNYAAVWRTTDDADDSNNWIQFDLGGTYSLGEMLVWNYNEDDGTGWLKNGSGIQYAAVEYSVDGTSWTTLGGAGYRYRFAEAPNGTSALHATNLVGGEVVDFGGVNARYVRITPNSATDSNPGNYGGVFEGAFGIKSTFGLSEVRFYKQATP</sequence>
<reference evidence="3 4" key="1">
    <citation type="submission" date="2019-04" db="EMBL/GenBank/DDBJ databases">
        <title>Cohnella sp. nov., isolated from soil.</title>
        <authorList>
            <person name="Kim W."/>
        </authorList>
    </citation>
    <scope>NUCLEOTIDE SEQUENCE [LARGE SCALE GENOMIC DNA]</scope>
    <source>
        <strain evidence="3 4">CAU 1483</strain>
    </source>
</reference>
<evidence type="ECO:0000313" key="4">
    <source>
        <dbReference type="Proteomes" id="UP000309673"/>
    </source>
</evidence>
<feature type="domain" description="F5/8 type C" evidence="2">
    <location>
        <begin position="140"/>
        <end position="281"/>
    </location>
</feature>
<proteinExistence type="predicted"/>
<feature type="domain" description="F5/8 type C" evidence="2">
    <location>
        <begin position="1063"/>
        <end position="1213"/>
    </location>
</feature>
<dbReference type="PROSITE" id="PS50022">
    <property type="entry name" value="FA58C_3"/>
    <property type="match status" value="3"/>
</dbReference>